<proteinExistence type="predicted"/>
<reference evidence="2" key="1">
    <citation type="submission" date="2022-07" db="EMBL/GenBank/DDBJ databases">
        <title>Genome Sequence of Physisporinus lineatus.</title>
        <authorList>
            <person name="Buettner E."/>
        </authorList>
    </citation>
    <scope>NUCLEOTIDE SEQUENCE</scope>
    <source>
        <strain evidence="2">VT162</strain>
    </source>
</reference>
<gene>
    <name evidence="2" type="ORF">NLI96_g12171</name>
</gene>
<dbReference type="EMBL" id="JANAWD010000952">
    <property type="protein sequence ID" value="KAJ3474927.1"/>
    <property type="molecule type" value="Genomic_DNA"/>
</dbReference>
<evidence type="ECO:0000256" key="1">
    <source>
        <dbReference type="SAM" id="MobiDB-lite"/>
    </source>
</evidence>
<accession>A0AAD5Y7U7</accession>
<organism evidence="2 3">
    <name type="scientific">Meripilus lineatus</name>
    <dbReference type="NCBI Taxonomy" id="2056292"/>
    <lineage>
        <taxon>Eukaryota</taxon>
        <taxon>Fungi</taxon>
        <taxon>Dikarya</taxon>
        <taxon>Basidiomycota</taxon>
        <taxon>Agaricomycotina</taxon>
        <taxon>Agaricomycetes</taxon>
        <taxon>Polyporales</taxon>
        <taxon>Meripilaceae</taxon>
        <taxon>Meripilus</taxon>
    </lineage>
</organism>
<evidence type="ECO:0000313" key="3">
    <source>
        <dbReference type="Proteomes" id="UP001212997"/>
    </source>
</evidence>
<dbReference type="AlphaFoldDB" id="A0AAD5Y7U7"/>
<evidence type="ECO:0000313" key="2">
    <source>
        <dbReference type="EMBL" id="KAJ3474927.1"/>
    </source>
</evidence>
<keyword evidence="3" id="KW-1185">Reference proteome</keyword>
<name>A0AAD5Y7U7_9APHY</name>
<sequence>MPPTSSPVALEHLQEFIYYAYAFYCALLEERNLSAFSPWSKHQPRYASELSGDKDEDEEKHQFSTSGNPLYIPPRSWSCVAGHDHVLTWSQVPLDMTSSSGHDQ</sequence>
<dbReference type="Proteomes" id="UP001212997">
    <property type="component" value="Unassembled WGS sequence"/>
</dbReference>
<feature type="region of interest" description="Disordered" evidence="1">
    <location>
        <begin position="40"/>
        <end position="68"/>
    </location>
</feature>
<protein>
    <submittedName>
        <fullName evidence="2">Uncharacterized protein</fullName>
    </submittedName>
</protein>
<comment type="caution">
    <text evidence="2">The sequence shown here is derived from an EMBL/GenBank/DDBJ whole genome shotgun (WGS) entry which is preliminary data.</text>
</comment>